<evidence type="ECO:0000313" key="7">
    <source>
        <dbReference type="Proteomes" id="UP000256763"/>
    </source>
</evidence>
<dbReference type="InterPro" id="IPR050389">
    <property type="entry name" value="LysR-type_TF"/>
</dbReference>
<dbReference type="InterPro" id="IPR036390">
    <property type="entry name" value="WH_DNA-bd_sf"/>
</dbReference>
<dbReference type="InterPro" id="IPR037402">
    <property type="entry name" value="YidZ_PBP2"/>
</dbReference>
<dbReference type="PANTHER" id="PTHR30118">
    <property type="entry name" value="HTH-TYPE TRANSCRIPTIONAL REGULATOR LEUO-RELATED"/>
    <property type="match status" value="1"/>
</dbReference>
<comment type="similarity">
    <text evidence="1">Belongs to the LysR transcriptional regulatory family.</text>
</comment>
<sequence>MSDIHNKARLNRIDLNLFRVFDVVYRQRNLSRAGEELFISQSAVSHALSRLREQLDDPLFIREGKGVTPTPLADRLAPEIRAALGLFQQAVNQREFDPRRDIQHLTIAIHNDLESVLLPQIVNHLRARAAPGVTIAGVRLQRRNLATDLASRRIDLAIGVAHPTSADLRHALLFRDAFCVVSRQPIALDRERYMSAQHIAVSSRRAGLTVEDVVLNQLGFQRDVALRCQHYDAACRIVANSDLLLTMPSCLAHVVNSTIGNVLLDIPIALPPVELHVYWHQQWENDPGTRWLRDQLLALLGPNDSPSHLV</sequence>
<evidence type="ECO:0000256" key="3">
    <source>
        <dbReference type="ARBA" id="ARBA00023125"/>
    </source>
</evidence>
<name>A0A3E0WIK4_9GAMM</name>
<accession>A0A3E0WIK4</accession>
<evidence type="ECO:0000256" key="2">
    <source>
        <dbReference type="ARBA" id="ARBA00023015"/>
    </source>
</evidence>
<protein>
    <submittedName>
        <fullName evidence="6">LysR family transcriptional regulator</fullName>
    </submittedName>
</protein>
<dbReference type="PANTHER" id="PTHR30118:SF15">
    <property type="entry name" value="TRANSCRIPTIONAL REGULATORY PROTEIN"/>
    <property type="match status" value="1"/>
</dbReference>
<dbReference type="Gene3D" id="1.10.10.10">
    <property type="entry name" value="Winged helix-like DNA-binding domain superfamily/Winged helix DNA-binding domain"/>
    <property type="match status" value="1"/>
</dbReference>
<evidence type="ECO:0000256" key="4">
    <source>
        <dbReference type="ARBA" id="ARBA00023163"/>
    </source>
</evidence>
<keyword evidence="7" id="KW-1185">Reference proteome</keyword>
<dbReference type="EMBL" id="NFZW01000040">
    <property type="protein sequence ID" value="RFA31796.1"/>
    <property type="molecule type" value="Genomic_DNA"/>
</dbReference>
<dbReference type="GO" id="GO:0003700">
    <property type="term" value="F:DNA-binding transcription factor activity"/>
    <property type="evidence" value="ECO:0007669"/>
    <property type="project" value="InterPro"/>
</dbReference>
<dbReference type="GO" id="GO:0003677">
    <property type="term" value="F:DNA binding"/>
    <property type="evidence" value="ECO:0007669"/>
    <property type="project" value="UniProtKB-KW"/>
</dbReference>
<dbReference type="PROSITE" id="PS50931">
    <property type="entry name" value="HTH_LYSR"/>
    <property type="match status" value="1"/>
</dbReference>
<dbReference type="InterPro" id="IPR000847">
    <property type="entry name" value="LysR_HTH_N"/>
</dbReference>
<feature type="domain" description="HTH lysR-type" evidence="5">
    <location>
        <begin position="13"/>
        <end position="70"/>
    </location>
</feature>
<proteinExistence type="inferred from homology"/>
<dbReference type="Gene3D" id="3.40.190.10">
    <property type="entry name" value="Periplasmic binding protein-like II"/>
    <property type="match status" value="2"/>
</dbReference>
<organism evidence="6 7">
    <name type="scientific">Alkalilimnicola ehrlichii</name>
    <dbReference type="NCBI Taxonomy" id="351052"/>
    <lineage>
        <taxon>Bacteria</taxon>
        <taxon>Pseudomonadati</taxon>
        <taxon>Pseudomonadota</taxon>
        <taxon>Gammaproteobacteria</taxon>
        <taxon>Chromatiales</taxon>
        <taxon>Ectothiorhodospiraceae</taxon>
        <taxon>Alkalilimnicola</taxon>
    </lineage>
</organism>
<dbReference type="RefSeq" id="WP_116304055.1">
    <property type="nucleotide sequence ID" value="NZ_NFZV01000038.1"/>
</dbReference>
<gene>
    <name evidence="6" type="ORF">CAL65_21395</name>
</gene>
<reference evidence="7" key="1">
    <citation type="submission" date="2017-05" db="EMBL/GenBank/DDBJ databases">
        <authorList>
            <person name="Sharma S."/>
            <person name="Sidhu C."/>
            <person name="Pinnaka A.K."/>
        </authorList>
    </citation>
    <scope>NUCLEOTIDE SEQUENCE [LARGE SCALE GENOMIC DNA]</scope>
    <source>
        <strain evidence="7">AK93</strain>
    </source>
</reference>
<evidence type="ECO:0000259" key="5">
    <source>
        <dbReference type="PROSITE" id="PS50931"/>
    </source>
</evidence>
<dbReference type="SUPFAM" id="SSF53850">
    <property type="entry name" value="Periplasmic binding protein-like II"/>
    <property type="match status" value="1"/>
</dbReference>
<keyword evidence="4" id="KW-0804">Transcription</keyword>
<dbReference type="AlphaFoldDB" id="A0A3E0WIK4"/>
<dbReference type="InterPro" id="IPR036388">
    <property type="entry name" value="WH-like_DNA-bd_sf"/>
</dbReference>
<dbReference type="CDD" id="cd08417">
    <property type="entry name" value="PBP2_Nitroaromatics_like"/>
    <property type="match status" value="1"/>
</dbReference>
<evidence type="ECO:0000256" key="1">
    <source>
        <dbReference type="ARBA" id="ARBA00009437"/>
    </source>
</evidence>
<dbReference type="Pfam" id="PF00126">
    <property type="entry name" value="HTH_1"/>
    <property type="match status" value="1"/>
</dbReference>
<dbReference type="Pfam" id="PF03466">
    <property type="entry name" value="LysR_substrate"/>
    <property type="match status" value="1"/>
</dbReference>
<dbReference type="PRINTS" id="PR00039">
    <property type="entry name" value="HTHLYSR"/>
</dbReference>
<dbReference type="InterPro" id="IPR005119">
    <property type="entry name" value="LysR_subst-bd"/>
</dbReference>
<keyword evidence="2" id="KW-0805">Transcription regulation</keyword>
<evidence type="ECO:0000313" key="6">
    <source>
        <dbReference type="EMBL" id="RFA31796.1"/>
    </source>
</evidence>
<dbReference type="Proteomes" id="UP000256763">
    <property type="component" value="Unassembled WGS sequence"/>
</dbReference>
<keyword evidence="3" id="KW-0238">DNA-binding</keyword>
<comment type="caution">
    <text evidence="6">The sequence shown here is derived from an EMBL/GenBank/DDBJ whole genome shotgun (WGS) entry which is preliminary data.</text>
</comment>
<dbReference type="OrthoDB" id="8720143at2"/>
<dbReference type="SUPFAM" id="SSF46785">
    <property type="entry name" value="Winged helix' DNA-binding domain"/>
    <property type="match status" value="1"/>
</dbReference>